<proteinExistence type="inferred from homology"/>
<evidence type="ECO:0000259" key="10">
    <source>
        <dbReference type="Pfam" id="PF10377"/>
    </source>
</evidence>
<dbReference type="InterPro" id="IPR040040">
    <property type="entry name" value="ATG11"/>
</dbReference>
<comment type="subunit">
    <text evidence="6">Homodimer.</text>
</comment>
<keyword evidence="5 7" id="KW-0175">Coiled coil</keyword>
<feature type="compositionally biased region" description="Low complexity" evidence="8">
    <location>
        <begin position="1002"/>
        <end position="1013"/>
    </location>
</feature>
<feature type="compositionally biased region" description="Polar residues" evidence="8">
    <location>
        <begin position="1140"/>
        <end position="1151"/>
    </location>
</feature>
<evidence type="ECO:0000259" key="9">
    <source>
        <dbReference type="Pfam" id="PF04108"/>
    </source>
</evidence>
<feature type="region of interest" description="Disordered" evidence="8">
    <location>
        <begin position="1130"/>
        <end position="1151"/>
    </location>
</feature>
<dbReference type="InterPro" id="IPR019460">
    <property type="entry name" value="Atg11_C"/>
</dbReference>
<dbReference type="GO" id="GO:0061709">
    <property type="term" value="P:reticulophagy"/>
    <property type="evidence" value="ECO:0007669"/>
    <property type="project" value="TreeGrafter"/>
</dbReference>
<dbReference type="GO" id="GO:0034727">
    <property type="term" value="P:piecemeal microautophagy of the nucleus"/>
    <property type="evidence" value="ECO:0007669"/>
    <property type="project" value="TreeGrafter"/>
</dbReference>
<feature type="coiled-coil region" evidence="7">
    <location>
        <begin position="530"/>
        <end position="657"/>
    </location>
</feature>
<sequence length="1151" mass="126872">MMRVIVAEEGRELEPDREFQEIYQRGNLTLALQSLTGITAQVIYLSSGEQLREDNAEELLTDPDLTLYVFNRDLLEAGNTPPAELLLPVDTVPPLSGNLAYGANVYLEHIRAVGNSVGLQHESLAIVTKSVESHVMVLADTFDSFRNVAQRELDRQQSLLQGHNLDLEIISKVKVHPEFLSVAVRRGVEATGRERTLGDYVSGSKMQMVAESCARLHNDLSVRYSSVEGMFTRLVANVAELKAQLNTSFSNDAALCVSQAEDIVNSLETANQGANISSMEPELTQFYRVASNIKNESTGHLFSYLAQVSDIQRLISSIPETLSALELDFRQKGGFPHLQRLNSMLYMYGATVIEVVRRREFSRFFMEKAQAIAEVLAKLSSHERKRRQVYRSEVHGQLPFDPRGMDEPAPTLEISTSGGEELAIGLERHDIAVFLDLVTQIEKSAGSLPPDTLNPASEAKVAFDRLIAKLDNLESDFDRFAERAVLSTSRIYQSRKQSTIDQSAMQEVIEQLREARATKTEQDIVFQRETAHLKNQIERLQQEAATAASSRQRLERLEIELDVIRTKHATELATRQGLEQRLRDMEKSRTKLIQEVDQLRAGAQVSDAVKLDATKVAALESENAELAASIDRLQLRNQKLEEELELMRREKDDLNYTIRDKDTKLKEQASTAERSLRDYIAETDGDRAVLEQQVAELRHALANHTSIEVQKLQLQMTRLEEANQQLQAKLESSNNTIVKLAAASRDLYDGEIQALSTAQNILKASKANQIGTDVGPAQPPETPILPAVGIDVPPQLPEFDIANPQESIDALTTFNTRALEEAVIKIGSNARKYLKLSKEYRERSKSKIAFRNFSRGDLALFLPTRNSIAKPWAAFNVAFPHYFLNATEDIGELLKSREWIVARIVSITERIADSKQPNGNPFGLGDGVKFHLLDVEDWTQPSNAAKRRTNSNPTRPLSIASYEARERISSWTETTALATGLPQSPKPRLPSPAPSRYFNKMSVSPSAGPSSLSKVLAQAPVPSSPRPSSAFSNPLNAERSRSRTTSLSSVRPPQLNGSNKAAATTALSDPAVPATASTATPDDGSTPSPSGSAFDGMGSVVLSKRRSAAVTPGGASAGSALANIASNWGLPIGRKRPQEQAHSSPAPSEIE</sequence>
<dbReference type="EMBL" id="SSOP01000145">
    <property type="protein sequence ID" value="KAB5590785.1"/>
    <property type="molecule type" value="Genomic_DNA"/>
</dbReference>
<evidence type="ECO:0000256" key="3">
    <source>
        <dbReference type="ARBA" id="ARBA00022927"/>
    </source>
</evidence>
<dbReference type="AlphaFoldDB" id="A0A5N5QGB3"/>
<comment type="function">
    <text evidence="6">Involved in cytoplasm to vacuole transport (Cvt), pexophagy, mitophagy and nucleophagy. Recruits mitochondria for their selective degradation via autophagy (mitophagy) during starvation. Works as scaffold proteins that recruit ATG proteins to the pre-autophagosome (PAS), the site of vesicle/autophagosome formation. Required for the Cvt vesicles completion.</text>
</comment>
<feature type="compositionally biased region" description="Low complexity" evidence="8">
    <location>
        <begin position="1068"/>
        <end position="1093"/>
    </location>
</feature>
<feature type="coiled-coil region" evidence="7">
    <location>
        <begin position="702"/>
        <end position="743"/>
    </location>
</feature>
<dbReference type="InterPro" id="IPR045326">
    <property type="entry name" value="ATG17-like_dom"/>
</dbReference>
<evidence type="ECO:0000256" key="6">
    <source>
        <dbReference type="RuleBase" id="RU367075"/>
    </source>
</evidence>
<keyword evidence="6" id="KW-0472">Membrane</keyword>
<dbReference type="GO" id="GO:0060090">
    <property type="term" value="F:molecular adaptor activity"/>
    <property type="evidence" value="ECO:0007669"/>
    <property type="project" value="TreeGrafter"/>
</dbReference>
<dbReference type="GO" id="GO:1990316">
    <property type="term" value="C:Atg1/ULK1 kinase complex"/>
    <property type="evidence" value="ECO:0007669"/>
    <property type="project" value="TreeGrafter"/>
</dbReference>
<dbReference type="Pfam" id="PF04108">
    <property type="entry name" value="ATG17_like"/>
    <property type="match status" value="2"/>
</dbReference>
<feature type="compositionally biased region" description="Pro residues" evidence="8">
    <location>
        <begin position="984"/>
        <end position="993"/>
    </location>
</feature>
<keyword evidence="2 6" id="KW-0813">Transport</keyword>
<keyword evidence="4 6" id="KW-0072">Autophagy</keyword>
<dbReference type="Proteomes" id="UP000383932">
    <property type="component" value="Unassembled WGS sequence"/>
</dbReference>
<dbReference type="PANTHER" id="PTHR13222">
    <property type="entry name" value="RB1-INDUCIBLE COILED-COIL"/>
    <property type="match status" value="1"/>
</dbReference>
<dbReference type="GO" id="GO:0000422">
    <property type="term" value="P:autophagy of mitochondrion"/>
    <property type="evidence" value="ECO:0007669"/>
    <property type="project" value="TreeGrafter"/>
</dbReference>
<accession>A0A5N5QGB3</accession>
<organism evidence="11 12">
    <name type="scientific">Ceratobasidium theobromae</name>
    <dbReference type="NCBI Taxonomy" id="1582974"/>
    <lineage>
        <taxon>Eukaryota</taxon>
        <taxon>Fungi</taxon>
        <taxon>Dikarya</taxon>
        <taxon>Basidiomycota</taxon>
        <taxon>Agaricomycotina</taxon>
        <taxon>Agaricomycetes</taxon>
        <taxon>Cantharellales</taxon>
        <taxon>Ceratobasidiaceae</taxon>
        <taxon>Ceratobasidium</taxon>
    </lineage>
</organism>
<dbReference type="GO" id="GO:0000045">
    <property type="term" value="P:autophagosome assembly"/>
    <property type="evidence" value="ECO:0007669"/>
    <property type="project" value="UniProtKB-UniRule"/>
</dbReference>
<evidence type="ECO:0000256" key="1">
    <source>
        <dbReference type="ARBA" id="ARBA00009729"/>
    </source>
</evidence>
<dbReference type="GO" id="GO:1903599">
    <property type="term" value="P:positive regulation of autophagy of mitochondrion"/>
    <property type="evidence" value="ECO:0007669"/>
    <property type="project" value="UniProtKB-UniRule"/>
</dbReference>
<feature type="domain" description="Autophagy-related protein 11 C-terminal" evidence="10">
    <location>
        <begin position="819"/>
        <end position="936"/>
    </location>
</feature>
<evidence type="ECO:0000313" key="12">
    <source>
        <dbReference type="Proteomes" id="UP000383932"/>
    </source>
</evidence>
<evidence type="ECO:0000256" key="7">
    <source>
        <dbReference type="SAM" id="Coils"/>
    </source>
</evidence>
<protein>
    <recommendedName>
        <fullName evidence="6">Autophagy-related protein 11</fullName>
    </recommendedName>
</protein>
<feature type="region of interest" description="Disordered" evidence="8">
    <location>
        <begin position="977"/>
        <end position="1098"/>
    </location>
</feature>
<name>A0A5N5QGB3_9AGAM</name>
<dbReference type="GO" id="GO:0019901">
    <property type="term" value="F:protein kinase binding"/>
    <property type="evidence" value="ECO:0007669"/>
    <property type="project" value="TreeGrafter"/>
</dbReference>
<feature type="compositionally biased region" description="Polar residues" evidence="8">
    <location>
        <begin position="1055"/>
        <end position="1067"/>
    </location>
</feature>
<dbReference type="OrthoDB" id="447953at2759"/>
<evidence type="ECO:0000256" key="2">
    <source>
        <dbReference type="ARBA" id="ARBA00022448"/>
    </source>
</evidence>
<dbReference type="Pfam" id="PF10377">
    <property type="entry name" value="ATG11"/>
    <property type="match status" value="1"/>
</dbReference>
<dbReference type="GO" id="GO:0034517">
    <property type="term" value="P:ribophagy"/>
    <property type="evidence" value="ECO:0007669"/>
    <property type="project" value="TreeGrafter"/>
</dbReference>
<reference evidence="11 12" key="1">
    <citation type="journal article" date="2019" name="Fungal Biol. Biotechnol.">
        <title>Draft genome sequence of fastidious pathogen Ceratobasidium theobromae, which causes vascular-streak dieback in Theobroma cacao.</title>
        <authorList>
            <person name="Ali S.S."/>
            <person name="Asman A."/>
            <person name="Shao J."/>
            <person name="Firmansyah A.P."/>
            <person name="Susilo A.W."/>
            <person name="Rosmana A."/>
            <person name="McMahon P."/>
            <person name="Junaid M."/>
            <person name="Guest D."/>
            <person name="Kheng T.Y."/>
            <person name="Meinhardt L.W."/>
            <person name="Bailey B.A."/>
        </authorList>
    </citation>
    <scope>NUCLEOTIDE SEQUENCE [LARGE SCALE GENOMIC DNA]</scope>
    <source>
        <strain evidence="11 12">CT2</strain>
    </source>
</reference>
<comment type="similarity">
    <text evidence="1 6">Belongs to the ATG11 family.</text>
</comment>
<evidence type="ECO:0000256" key="4">
    <source>
        <dbReference type="ARBA" id="ARBA00023006"/>
    </source>
</evidence>
<keyword evidence="12" id="KW-1185">Reference proteome</keyword>
<feature type="domain" description="Autophagy protein ATG17-like" evidence="9">
    <location>
        <begin position="102"/>
        <end position="256"/>
    </location>
</feature>
<keyword evidence="6" id="KW-0926">Vacuole</keyword>
<comment type="caution">
    <text evidence="11">The sequence shown here is derived from an EMBL/GenBank/DDBJ whole genome shotgun (WGS) entry which is preliminary data.</text>
</comment>
<evidence type="ECO:0000256" key="8">
    <source>
        <dbReference type="SAM" id="MobiDB-lite"/>
    </source>
</evidence>
<keyword evidence="3 6" id="KW-0653">Protein transport</keyword>
<gene>
    <name evidence="11" type="ORF">CTheo_5779</name>
</gene>
<dbReference type="PANTHER" id="PTHR13222:SF1">
    <property type="entry name" value="RB1-INDUCIBLE COILED-COIL PROTEIN 1"/>
    <property type="match status" value="1"/>
</dbReference>
<dbReference type="GO" id="GO:0005774">
    <property type="term" value="C:vacuolar membrane"/>
    <property type="evidence" value="ECO:0007669"/>
    <property type="project" value="UniProtKB-SubCell"/>
</dbReference>
<dbReference type="GO" id="GO:0034045">
    <property type="term" value="C:phagophore assembly site membrane"/>
    <property type="evidence" value="ECO:0007669"/>
    <property type="project" value="UniProtKB-SubCell"/>
</dbReference>
<feature type="coiled-coil region" evidence="7">
    <location>
        <begin position="456"/>
        <end position="483"/>
    </location>
</feature>
<dbReference type="GO" id="GO:0015031">
    <property type="term" value="P:protein transport"/>
    <property type="evidence" value="ECO:0007669"/>
    <property type="project" value="UniProtKB-KW"/>
</dbReference>
<feature type="domain" description="Autophagy protein ATG17-like" evidence="9">
    <location>
        <begin position="290"/>
        <end position="394"/>
    </location>
</feature>
<comment type="subcellular location">
    <subcellularLocation>
        <location evidence="6">Preautophagosomal structure membrane</location>
        <topology evidence="6">Peripheral membrane protein</topology>
    </subcellularLocation>
    <subcellularLocation>
        <location evidence="6">Vacuole membrane</location>
        <topology evidence="6">Peripheral membrane protein</topology>
    </subcellularLocation>
    <text evidence="6">During pexophagy, accumulates in the vacuolar membrane region, where the peroxisomes contact the vacuole.</text>
</comment>
<evidence type="ECO:0000313" key="11">
    <source>
        <dbReference type="EMBL" id="KAB5590785.1"/>
    </source>
</evidence>
<evidence type="ECO:0000256" key="5">
    <source>
        <dbReference type="ARBA" id="ARBA00023054"/>
    </source>
</evidence>